<comment type="caution">
    <text evidence="1">The sequence shown here is derived from an EMBL/GenBank/DDBJ whole genome shotgun (WGS) entry which is preliminary data.</text>
</comment>
<keyword evidence="2" id="KW-1185">Reference proteome</keyword>
<name>A0ACC5W1N4_9BACT</name>
<organism evidence="1 2">
    <name type="scientific">Campylobacter molothri</name>
    <dbReference type="NCBI Taxonomy" id="1032242"/>
    <lineage>
        <taxon>Bacteria</taxon>
        <taxon>Pseudomonadati</taxon>
        <taxon>Campylobacterota</taxon>
        <taxon>Epsilonproteobacteria</taxon>
        <taxon>Campylobacterales</taxon>
        <taxon>Campylobacteraceae</taxon>
        <taxon>Campylobacter</taxon>
    </lineage>
</organism>
<gene>
    <name evidence="1" type="ORF">H2252_02030</name>
</gene>
<reference evidence="1" key="1">
    <citation type="submission" date="2020-07" db="EMBL/GenBank/DDBJ databases">
        <title>Campylobacter molothri sp. nov. isolated from wild birds.</title>
        <authorList>
            <person name="Miller W.G."/>
            <person name="Chapman M.H."/>
            <person name="Yee E."/>
            <person name="Lopes B.S."/>
            <person name="Forbes K.J."/>
        </authorList>
    </citation>
    <scope>NUCLEOTIDE SEQUENCE</scope>
    <source>
        <strain evidence="1">RM9754</strain>
    </source>
</reference>
<sequence length="613" mass="71028">MNKTLHTLDPFESLKFEQENSQELLDFSIIDFKLICSNKKPAKRKIYEKQDFGLFNSDDFFVKNYDTMIQQFIIEIHPKKPQKNFTILLKSNTALTHLSVHIKCKENFSYYPDFKKDILQTIYKTMAKQKILIIRLEKNFLKILDDFIKDHENGNGIQELECSLAKGVDKIDSQSDKIIIHHQEIDGDSPSQSYDNGKFCKPIKKDELLFEYIFRINGKEGRNLRGAVIGLSPVKFHGNPFNIKDESIYTQELEDRIRYFSNNYGFLNKDRIGYSIINDIKIRQVGLKTTGSIKTDTQEDIKLEIYNHDLSDDAIKSGIVNVKASNIKVNGNIGSTEIHTKNLTVKGLTHKKSLIYAQNSSIFIHKGYIKAENVYIKNLENGTVEAKNVYIENCIGATIKAENIFICNLLTDNTLYPDKKLVISDYIKSKNTIICNFENSDLEYENLKNLNIKVQNTLATIIAKTKNLYDHLINNQTRAIQAKKEKNPSSAQTDFIKLYDSKIKNYNHLVGLYAKFIKIKFQIDTKINSLEQAQQAANIYINTQEIGSDNLLLFETKTKKEEIRHTLSLQDFQKKFYTEKKNDKLELLSNHYNEIEIEDLKLQYEELKKVNSF</sequence>
<evidence type="ECO:0000313" key="2">
    <source>
        <dbReference type="Proteomes" id="UP001319828"/>
    </source>
</evidence>
<dbReference type="EMBL" id="JACHUQ010000002">
    <property type="protein sequence ID" value="MBZ7974155.1"/>
    <property type="molecule type" value="Genomic_DNA"/>
</dbReference>
<evidence type="ECO:0000313" key="1">
    <source>
        <dbReference type="EMBL" id="MBZ7974155.1"/>
    </source>
</evidence>
<proteinExistence type="predicted"/>
<accession>A0ACC5W1N4</accession>
<protein>
    <submittedName>
        <fullName evidence="1">DUF342 domain-containing protein</fullName>
    </submittedName>
</protein>
<dbReference type="Proteomes" id="UP001319828">
    <property type="component" value="Unassembled WGS sequence"/>
</dbReference>